<evidence type="ECO:0000256" key="12">
    <source>
        <dbReference type="ARBA" id="ARBA00023203"/>
    </source>
</evidence>
<feature type="domain" description="Calponin-homology (CH)" evidence="17">
    <location>
        <begin position="28"/>
        <end position="142"/>
    </location>
</feature>
<accession>A0A7J5ZND7</accession>
<keyword evidence="14" id="KW-0539">Nucleus</keyword>
<dbReference type="CDD" id="cd21243">
    <property type="entry name" value="CH_SYNE1_rpt2"/>
    <property type="match status" value="1"/>
</dbReference>
<feature type="coiled-coil region" evidence="15">
    <location>
        <begin position="2232"/>
        <end position="2259"/>
    </location>
</feature>
<evidence type="ECO:0000256" key="8">
    <source>
        <dbReference type="ARBA" id="ARBA00022737"/>
    </source>
</evidence>
<dbReference type="PROSITE" id="PS00020">
    <property type="entry name" value="ACTININ_2"/>
    <property type="match status" value="1"/>
</dbReference>
<organism evidence="18 19">
    <name type="scientific">Ameiurus melas</name>
    <name type="common">Black bullhead</name>
    <name type="synonym">Silurus melas</name>
    <dbReference type="NCBI Taxonomy" id="219545"/>
    <lineage>
        <taxon>Eukaryota</taxon>
        <taxon>Metazoa</taxon>
        <taxon>Chordata</taxon>
        <taxon>Craniata</taxon>
        <taxon>Vertebrata</taxon>
        <taxon>Euteleostomi</taxon>
        <taxon>Actinopterygii</taxon>
        <taxon>Neopterygii</taxon>
        <taxon>Teleostei</taxon>
        <taxon>Ostariophysi</taxon>
        <taxon>Siluriformes</taxon>
        <taxon>Ictaluridae</taxon>
        <taxon>Ameiurus</taxon>
    </lineage>
</organism>
<proteinExistence type="inferred from homology"/>
<comment type="similarity">
    <text evidence="4">Belongs to the nesprin family.</text>
</comment>
<keyword evidence="9" id="KW-1133">Transmembrane helix</keyword>
<dbReference type="SMART" id="SM00033">
    <property type="entry name" value="CH"/>
    <property type="match status" value="2"/>
</dbReference>
<keyword evidence="7" id="KW-0812">Transmembrane</keyword>
<dbReference type="FunFam" id="1.10.418.10:FF:000037">
    <property type="entry name" value="nesprin-1 isoform X1"/>
    <property type="match status" value="1"/>
</dbReference>
<keyword evidence="6" id="KW-0597">Phosphoprotein</keyword>
<evidence type="ECO:0000256" key="10">
    <source>
        <dbReference type="ARBA" id="ARBA00023054"/>
    </source>
</evidence>
<dbReference type="GO" id="GO:0003779">
    <property type="term" value="F:actin binding"/>
    <property type="evidence" value="ECO:0007669"/>
    <property type="project" value="UniProtKB-KW"/>
</dbReference>
<evidence type="ECO:0000313" key="19">
    <source>
        <dbReference type="Proteomes" id="UP000593565"/>
    </source>
</evidence>
<dbReference type="PANTHER" id="PTHR14514:SF3">
    <property type="entry name" value="NESPRIN-1"/>
    <property type="match status" value="1"/>
</dbReference>
<keyword evidence="8" id="KW-0677">Repeat</keyword>
<keyword evidence="5" id="KW-0963">Cytoplasm</keyword>
<evidence type="ECO:0000313" key="18">
    <source>
        <dbReference type="EMBL" id="KAF4071107.1"/>
    </source>
</evidence>
<evidence type="ECO:0000256" key="11">
    <source>
        <dbReference type="ARBA" id="ARBA00023136"/>
    </source>
</evidence>
<dbReference type="Proteomes" id="UP000593565">
    <property type="component" value="Unassembled WGS sequence"/>
</dbReference>
<keyword evidence="12" id="KW-0009">Actin-binding</keyword>
<keyword evidence="10 15" id="KW-0175">Coiled coil</keyword>
<dbReference type="Gene3D" id="1.20.58.60">
    <property type="match status" value="6"/>
</dbReference>
<dbReference type="SUPFAM" id="SSF46966">
    <property type="entry name" value="Spectrin repeat"/>
    <property type="match status" value="10"/>
</dbReference>
<dbReference type="EMBL" id="JAAGNN010000028">
    <property type="protein sequence ID" value="KAF4071107.1"/>
    <property type="molecule type" value="Genomic_DNA"/>
</dbReference>
<reference evidence="18 19" key="1">
    <citation type="submission" date="2020-02" db="EMBL/GenBank/DDBJ databases">
        <title>A chromosome-scale genome assembly of the black bullhead catfish (Ameiurus melas).</title>
        <authorList>
            <person name="Wen M."/>
            <person name="Zham M."/>
            <person name="Cabau C."/>
            <person name="Klopp C."/>
            <person name="Donnadieu C."/>
            <person name="Roques C."/>
            <person name="Bouchez O."/>
            <person name="Lampietro C."/>
            <person name="Jouanno E."/>
            <person name="Herpin A."/>
            <person name="Louis A."/>
            <person name="Berthelot C."/>
            <person name="Parey E."/>
            <person name="Roest-Crollius H."/>
            <person name="Braasch I."/>
            <person name="Postlethwait J."/>
            <person name="Robinson-Rechavi M."/>
            <person name="Echchiki A."/>
            <person name="Begum T."/>
            <person name="Montfort J."/>
            <person name="Schartl M."/>
            <person name="Bobe J."/>
            <person name="Guiguen Y."/>
        </authorList>
    </citation>
    <scope>NUCLEOTIDE SEQUENCE [LARGE SCALE GENOMIC DNA]</scope>
    <source>
        <strain evidence="18">M_S1</strain>
        <tissue evidence="18">Blood</tissue>
    </source>
</reference>
<dbReference type="FunFam" id="1.10.418.10:FF:000033">
    <property type="entry name" value="nesprin-1 isoform X1"/>
    <property type="match status" value="1"/>
</dbReference>
<feature type="region of interest" description="Disordered" evidence="16">
    <location>
        <begin position="154"/>
        <end position="181"/>
    </location>
</feature>
<gene>
    <name evidence="18" type="ORF">AMELA_G00281330</name>
</gene>
<evidence type="ECO:0000256" key="16">
    <source>
        <dbReference type="SAM" id="MobiDB-lite"/>
    </source>
</evidence>
<dbReference type="SMART" id="SM00150">
    <property type="entry name" value="SPEC"/>
    <property type="match status" value="5"/>
</dbReference>
<feature type="domain" description="Calponin-homology (CH)" evidence="17">
    <location>
        <begin position="186"/>
        <end position="291"/>
    </location>
</feature>
<feature type="coiled-coil region" evidence="15">
    <location>
        <begin position="1414"/>
        <end position="1441"/>
    </location>
</feature>
<dbReference type="InterPro" id="IPR001715">
    <property type="entry name" value="CH_dom"/>
</dbReference>
<dbReference type="Gene3D" id="1.10.418.10">
    <property type="entry name" value="Calponin-like domain"/>
    <property type="match status" value="2"/>
</dbReference>
<comment type="caution">
    <text evidence="18">The sequence shown here is derived from an EMBL/GenBank/DDBJ whole genome shotgun (WGS) entry which is preliminary data.</text>
</comment>
<evidence type="ECO:0000256" key="4">
    <source>
        <dbReference type="ARBA" id="ARBA00008619"/>
    </source>
</evidence>
<dbReference type="GO" id="GO:0031965">
    <property type="term" value="C:nuclear membrane"/>
    <property type="evidence" value="ECO:0007669"/>
    <property type="project" value="UniProtKB-SubCell"/>
</dbReference>
<evidence type="ECO:0000256" key="14">
    <source>
        <dbReference type="ARBA" id="ARBA00023242"/>
    </source>
</evidence>
<dbReference type="InterPro" id="IPR047290">
    <property type="entry name" value="CH_SYNE1_rpt1"/>
</dbReference>
<keyword evidence="19" id="KW-1185">Reference proteome</keyword>
<evidence type="ECO:0000256" key="2">
    <source>
        <dbReference type="ARBA" id="ARBA00004204"/>
    </source>
</evidence>
<dbReference type="InterPro" id="IPR002017">
    <property type="entry name" value="Spectrin_repeat"/>
</dbReference>
<dbReference type="GO" id="GO:0030017">
    <property type="term" value="C:sarcomere"/>
    <property type="evidence" value="ECO:0007669"/>
    <property type="project" value="UniProtKB-SubCell"/>
</dbReference>
<evidence type="ECO:0000256" key="13">
    <source>
        <dbReference type="ARBA" id="ARBA00023212"/>
    </source>
</evidence>
<evidence type="ECO:0000256" key="1">
    <source>
        <dbReference type="ARBA" id="ARBA00004126"/>
    </source>
</evidence>
<dbReference type="PANTHER" id="PTHR14514">
    <property type="entry name" value="PKA ANCHORING PROTEIN"/>
    <property type="match status" value="1"/>
</dbReference>
<dbReference type="PROSITE" id="PS50021">
    <property type="entry name" value="CH"/>
    <property type="match status" value="2"/>
</dbReference>
<dbReference type="Pfam" id="PF25034">
    <property type="entry name" value="Spectrin_SYNE1"/>
    <property type="match status" value="1"/>
</dbReference>
<keyword evidence="13" id="KW-0206">Cytoskeleton</keyword>
<dbReference type="InterPro" id="IPR001589">
    <property type="entry name" value="Actinin_actin-bd_CS"/>
</dbReference>
<evidence type="ECO:0000256" key="15">
    <source>
        <dbReference type="SAM" id="Coils"/>
    </source>
</evidence>
<dbReference type="FunFam" id="1.20.58.60:FF:000139">
    <property type="entry name" value="nesprin-1 isoform X1"/>
    <property type="match status" value="1"/>
</dbReference>
<dbReference type="PROSITE" id="PS00019">
    <property type="entry name" value="ACTININ_1"/>
    <property type="match status" value="1"/>
</dbReference>
<evidence type="ECO:0000256" key="5">
    <source>
        <dbReference type="ARBA" id="ARBA00022490"/>
    </source>
</evidence>
<dbReference type="Pfam" id="PF00435">
    <property type="entry name" value="Spectrin"/>
    <property type="match status" value="2"/>
</dbReference>
<comment type="subcellular location">
    <subcellularLocation>
        <location evidence="3">Cytoplasm</location>
        <location evidence="3">Cytoskeleton</location>
    </subcellularLocation>
    <subcellularLocation>
        <location evidence="2">Cytoplasm</location>
        <location evidence="2">Myofibril</location>
        <location evidence="2">Sarcomere</location>
    </subcellularLocation>
    <subcellularLocation>
        <location evidence="1">Nucleus membrane</location>
    </subcellularLocation>
</comment>
<evidence type="ECO:0000256" key="3">
    <source>
        <dbReference type="ARBA" id="ARBA00004245"/>
    </source>
</evidence>
<sequence>MASSARQYGRSARDIASVMQRLQDEQEAVQKRTFTKWINSHLAKRDPPLVVTDLYEDIKDGVMLLALLEVLSGHKLPCEHGRKLRRIHWLANVGTALHFLEGRRSVYRGSPIKLVNINTTDVVDGRPSIVLGLIWTIILYFQIEELTSTLPSQNVQTSSTSSVDSSNSTEATSPPVKRKPRLSFQGGAKKALLKWVQKTATKRLGLDVRDFGPSWRSGIAFHAVIFALRPQLVDMERVWNQPNRANLEEAFSLAERELGIPRLLDPEDVDVDKPDEKSIMTYVAQFLKHHPDSAETDSVRHEEEREQRNVLRELKVWADQMDRDCAEAQTDAGDLRQQYQVFKHYRVQYECRRRQVESCIQSTQKDGMLTSDQALVKQAWDRLSARLLEWHTQLDGGLPDPLGCVGVWLHQAEKILQEELVLQQSHEETADAIHRTRQLHQEVLRLVEMHQQTFQRVHRDRSVGGVPVPAEQLQDMAERLNYISTSSHIHLSKLEFWEWRFRMLDFLSLGESKLKSWIVKYGRRETTELLLQSYMSFVEGEHFFQKYDSIYEALKQSAVLYISADTSVEKRVKRFLRDVADQWRSLAVEVRSVRSMLEEVQGNWEKYSSCVASLQAWLEDAERALRQPENTKREFFRTLPHWMENHAGMNAAGNFLIETCDETVARDLKHQLLLLNGRWRDLFSKAKQYAHVHETPTHSETELQDAVTALRDFLETSTGKLSSPVQVSLPDVRTFMRNVQELKHRLPAMEVRYKAAARTAQLWTRDPGSGDGKQVLATMAAIKGQLYKLKEKCPLVLRECHTVLPVLEELEGQISAFYQIADHAGHIIAQQHDQHRNQELLSQQQSCKRCVCAVERSYLALQRALCCTKTLYNFDASLLQNRVTELQTTSQALMEEASEWRRVAEANGNLTRRFEETRAELEKTLRVGQACLIERGDPAELFSKHSDFFSRLDQRVLNAYLKACDDLTDILPEEEQQRLQESVRRLHKQWKDIQAEAPAHLMRLRAEAERRLVMTSLQECRAELQREEKMLVTAGSERAIREHRAFFRNKNPISACERRLKTMEQLCQKLPENDTTQKALLETRESVSEVRGEVERAHARLQENPDKWSEWHCRFADLSAWIASQRRDGESLAVQREVQRAQEDALSWLTARLEVLEELSTDAEAATRRMALDELAHALATLLSSLDEAMSLDGSSERGEEEEDVLQTQEHGRILNADSVAAARQLLLIQQSPQKRTGCPGEASFLGEEDREECSWAGQDKHLQATVSAWQEIELDREAVWQFVCSATPVLQRESIFSSLENLTNHLDYARELHTQTGVFIEKTESLMRKASEIQSGSEGYSVLRDQARAAQRRVQDTQDRLGKTISELGEMQARWQHFSRESEALSSWVCEREKELDAVDGNTAALERQIHTVEVMEAGLEEKKDVLSQLEAECRALTRFVTPAEAEHIQARLMQISTNCEELTNSVKRRGAELRASLSHKRKLSEDMDEVKRALRDLAEKLNKPVTGCTSTSGTYQALHEHMDAWQALKLLQPKLVSLSLGLRRISNKDQMEKEVSDLQQAHVQYSNKAARKQAKLEDLLTRWQQYERGLSVLQGWLDSSENLCKSDTPYLITDKAKLHSQLQTLQDLQSEVPSQESLLEKLETQAKFLYPVASEERVGELTELHCTLEERWCSLSVSIPLRIQELQAHLSQLEQFNQVLMTLTQWSENFLRQLRYRSKVTITDLTSAGTQIKDDEALLQTQRKAMEELKKHMEGLSPSLAPLDLHRLQAKQEDCLQPFAEAKSLLQNRSEALVKLETFLATYRSTTSSLQTLQRAVGQANWDQTKDRNLNQELEQLSQELASVEVQAISLDSSLNKAYLHLHGTDGDRTSCRGLVEDLGSGLQQIQGSMGTRQSEAEALGAMWSSFRRRKELLLRSLTELEDRARKPWFPEPSTQKFQQRLWMLNQLEEELDALQHSQLWLGEKVEQLAHRDPEKVGETRRDVILVQTSWEKMKNVISEEQEKCRVLVEMCKDYQTLKSKLGSVLERARAVTVARSLQHSPEDIRRSLNRLEAAKSEVAGARDELDLFICKSKSFISELRSLPEDIAEAVRMETDTVVEQWMDTSARMETEADRLTSALELWNEVNSIVNDVECWSATSVSELGDGPVNVLSSANMEDCLCQFKLEIENKKVLMETLQGKVTELQEVTKDQQTDSELQAMAADLRKKIFHAEEVYEQARSILRDFSCQSRQLQDVISQMAEQLDTVERTLSELSQSSDPENVPKIKELQKTLKQVDSGLDVTAESLRVLCRAYPAQQLTALGESVTELVKRSGAAARRSDGILRTLQETLLRAFDELAQDFHTWLSELRAGTEECSEDAGDVPDVTALLHRLKVSLEQVREGEERLNRLHEEEEKLLTHLSRSAAGGVLERLASCQHSLDGFTAACRQRVRCLEESAALQDGLEVCVDELRGWLRQMEERLHKEVALCGASQPGVPDFSIQLKRVEEIHKELLARRSSLERLYQASLPLSELNSVPAELLSSHQALLQEAWTRLRHLQEYQAFGEALRAVEDWLEEVKGRLEKLESTEGNKEEVEERLERVQDILLMKGEGEVKLNMAAGKGELVLKSSRDGGQEVISSKLQEVEDAWAQLLLRAMSCHSRLEWTVSQWGLFVESQSQLRTWLEEVEAEVKGPLEPQLGLREKRQQLDRLCLLSADVEDHQGALCYLEESAAELYKRTGDPAFKEEETAQLRAQFDDVRAAAEERVRLSEGVVFEHEKYMSTVRELTDWLMSKGEELQRCSDPSGDSASVERKLMEVRVRKRSRYVK</sequence>
<dbReference type="SUPFAM" id="SSF47576">
    <property type="entry name" value="Calponin-homology domain, CH-domain"/>
    <property type="match status" value="1"/>
</dbReference>
<dbReference type="InterPro" id="IPR036872">
    <property type="entry name" value="CH_dom_sf"/>
</dbReference>
<evidence type="ECO:0000259" key="17">
    <source>
        <dbReference type="PROSITE" id="PS50021"/>
    </source>
</evidence>
<dbReference type="InterPro" id="IPR057057">
    <property type="entry name" value="Spectrin_SYNE1"/>
</dbReference>
<dbReference type="InterPro" id="IPR018159">
    <property type="entry name" value="Spectrin/alpha-actinin"/>
</dbReference>
<name>A0A7J5ZND7_AMEME</name>
<protein>
    <recommendedName>
        <fullName evidence="17">Calponin-homology (CH) domain-containing protein</fullName>
    </recommendedName>
</protein>
<dbReference type="Pfam" id="PF00307">
    <property type="entry name" value="CH"/>
    <property type="match status" value="2"/>
</dbReference>
<dbReference type="CDD" id="cd21241">
    <property type="entry name" value="CH_SYNE1_rpt1"/>
    <property type="match status" value="1"/>
</dbReference>
<dbReference type="InterPro" id="IPR047291">
    <property type="entry name" value="CH_SYNE1_rpt2"/>
</dbReference>
<evidence type="ECO:0000256" key="7">
    <source>
        <dbReference type="ARBA" id="ARBA00022692"/>
    </source>
</evidence>
<feature type="compositionally biased region" description="Low complexity" evidence="16">
    <location>
        <begin position="154"/>
        <end position="168"/>
    </location>
</feature>
<keyword evidence="11" id="KW-0472">Membrane</keyword>
<evidence type="ECO:0000256" key="6">
    <source>
        <dbReference type="ARBA" id="ARBA00022553"/>
    </source>
</evidence>
<evidence type="ECO:0000256" key="9">
    <source>
        <dbReference type="ARBA" id="ARBA00022989"/>
    </source>
</evidence>
<dbReference type="GO" id="GO:0005856">
    <property type="term" value="C:cytoskeleton"/>
    <property type="evidence" value="ECO:0007669"/>
    <property type="project" value="UniProtKB-SubCell"/>
</dbReference>
<feature type="coiled-coil region" evidence="15">
    <location>
        <begin position="2550"/>
        <end position="2587"/>
    </location>
</feature>